<reference evidence="3 4" key="1">
    <citation type="submission" date="2015-01" db="EMBL/GenBank/DDBJ databases">
        <title>Genome of allotetraploid Gossypium barbadense reveals genomic plasticity and fiber elongation in cotton evolution.</title>
        <authorList>
            <person name="Chen X."/>
            <person name="Liu X."/>
            <person name="Zhao B."/>
            <person name="Zheng H."/>
            <person name="Hu Y."/>
            <person name="Lu G."/>
            <person name="Yang C."/>
            <person name="Chen J."/>
            <person name="Shan C."/>
            <person name="Zhang L."/>
            <person name="Zhou Y."/>
            <person name="Wang L."/>
            <person name="Guo W."/>
            <person name="Bai Y."/>
            <person name="Ruan J."/>
            <person name="Shangguan X."/>
            <person name="Mao Y."/>
            <person name="Jiang J."/>
            <person name="Zhu Y."/>
            <person name="Lei J."/>
            <person name="Kang H."/>
            <person name="Chen S."/>
            <person name="He X."/>
            <person name="Wang R."/>
            <person name="Wang Y."/>
            <person name="Chen J."/>
            <person name="Wang L."/>
            <person name="Yu S."/>
            <person name="Wang B."/>
            <person name="Wei J."/>
            <person name="Song S."/>
            <person name="Lu X."/>
            <person name="Gao Z."/>
            <person name="Gu W."/>
            <person name="Deng X."/>
            <person name="Ma D."/>
            <person name="Wang S."/>
            <person name="Liang W."/>
            <person name="Fang L."/>
            <person name="Cai C."/>
            <person name="Zhu X."/>
            <person name="Zhou B."/>
            <person name="Zhang Y."/>
            <person name="Chen Z."/>
            <person name="Xu S."/>
            <person name="Zhu R."/>
            <person name="Wang S."/>
            <person name="Zhang T."/>
            <person name="Zhao G."/>
        </authorList>
    </citation>
    <scope>NUCLEOTIDE SEQUENCE [LARGE SCALE GENOMIC DNA]</scope>
    <source>
        <strain evidence="4">cv. Xinhai21</strain>
        <tissue evidence="3">Leaf</tissue>
    </source>
</reference>
<proteinExistence type="predicted"/>
<evidence type="ECO:0000313" key="4">
    <source>
        <dbReference type="Proteomes" id="UP000239757"/>
    </source>
</evidence>
<dbReference type="OrthoDB" id="1747867at2759"/>
<feature type="domain" description="Arabidopsis retrotransposon Orf1 C-terminal" evidence="2">
    <location>
        <begin position="196"/>
        <end position="360"/>
    </location>
</feature>
<gene>
    <name evidence="3" type="ORF">GOBAR_AA07916</name>
</gene>
<evidence type="ECO:0000313" key="3">
    <source>
        <dbReference type="EMBL" id="PPS12718.1"/>
    </source>
</evidence>
<evidence type="ECO:0000256" key="1">
    <source>
        <dbReference type="SAM" id="MobiDB-lite"/>
    </source>
</evidence>
<name>A0A2P5YAU2_GOSBA</name>
<dbReference type="InterPro" id="IPR004312">
    <property type="entry name" value="ATHILA_Orf1_C"/>
</dbReference>
<dbReference type="Pfam" id="PF03078">
    <property type="entry name" value="ATHILA"/>
    <property type="match status" value="1"/>
</dbReference>
<protein>
    <recommendedName>
        <fullName evidence="2">Arabidopsis retrotransposon Orf1 C-terminal domain-containing protein</fullName>
    </recommendedName>
</protein>
<feature type="region of interest" description="Disordered" evidence="1">
    <location>
        <begin position="436"/>
        <end position="469"/>
    </location>
</feature>
<dbReference type="Proteomes" id="UP000239757">
    <property type="component" value="Unassembled WGS sequence"/>
</dbReference>
<evidence type="ECO:0000259" key="2">
    <source>
        <dbReference type="Pfam" id="PF03078"/>
    </source>
</evidence>
<sequence>MLKKFISVSETRFQNTETILKNEQVSIQGFETQIGQLVKLISERPKHSLPSNTKFNPRKQLNATVIQDEEGLVAEPRPETVVSKCSKNIHKPSNNKKPIHEERMLQIEELDEWWTHKPRKYDKPKPRHDELNTSPNQLKVGDKVLLDAADPRITTSEPNEEIPLTVFSIFSYGTVEVIHPKFGTFKILRARPLGVDRYIDWTTLEQVQLVDDVRALLTTDPWEVFFAIIEPTFLERTLELCLTFHVQDVITNFDDPGTVQFRLGSLVYQLSVPEFSIALGLYTEEFMEDNELNTLHRHIYYSPSKCWRALVPNSASYDPNRSKASALSPSLRYLHVILAHTLTAQQESTGIVNTHDAYFLWSMANRHMKRHRRGVISIGPYVTRLALHFEILNTAAQSSSLTLIGQMSPQGILSMLHMRMIEKRRETHPPQYCLAQSAEEKDPEDIIDDVPPRHKDPPTQPPPPSRPVYVAASYADISERLT</sequence>
<organism evidence="3 4">
    <name type="scientific">Gossypium barbadense</name>
    <name type="common">Sea Island cotton</name>
    <name type="synonym">Hibiscus barbadensis</name>
    <dbReference type="NCBI Taxonomy" id="3634"/>
    <lineage>
        <taxon>Eukaryota</taxon>
        <taxon>Viridiplantae</taxon>
        <taxon>Streptophyta</taxon>
        <taxon>Embryophyta</taxon>
        <taxon>Tracheophyta</taxon>
        <taxon>Spermatophyta</taxon>
        <taxon>Magnoliopsida</taxon>
        <taxon>eudicotyledons</taxon>
        <taxon>Gunneridae</taxon>
        <taxon>Pentapetalae</taxon>
        <taxon>rosids</taxon>
        <taxon>malvids</taxon>
        <taxon>Malvales</taxon>
        <taxon>Malvaceae</taxon>
        <taxon>Malvoideae</taxon>
        <taxon>Gossypium</taxon>
    </lineage>
</organism>
<feature type="region of interest" description="Disordered" evidence="1">
    <location>
        <begin position="77"/>
        <end position="96"/>
    </location>
</feature>
<dbReference type="EMBL" id="KZ663442">
    <property type="protein sequence ID" value="PPS12718.1"/>
    <property type="molecule type" value="Genomic_DNA"/>
</dbReference>
<accession>A0A2P5YAU2</accession>
<dbReference type="AlphaFoldDB" id="A0A2P5YAU2"/>